<dbReference type="Proteomes" id="UP000034350">
    <property type="component" value="Unassembled WGS sequence"/>
</dbReference>
<dbReference type="AlphaFoldDB" id="A0A0F9YL54"/>
<evidence type="ECO:0000313" key="2">
    <source>
        <dbReference type="Proteomes" id="UP000034350"/>
    </source>
</evidence>
<dbReference type="EMBL" id="JPQZ01000440">
    <property type="protein sequence ID" value="KKO73577.1"/>
    <property type="molecule type" value="Genomic_DNA"/>
</dbReference>
<dbReference type="RefSeq" id="XP_024329319.1">
    <property type="nucleotide sequence ID" value="XM_024475667.1"/>
</dbReference>
<proteinExistence type="predicted"/>
<evidence type="ECO:0000313" key="1">
    <source>
        <dbReference type="EMBL" id="KKO73577.1"/>
    </source>
</evidence>
<keyword evidence="2" id="KW-1185">Reference proteome</keyword>
<reference evidence="1 2" key="1">
    <citation type="journal article" date="2015" name="Environ. Microbiol.">
        <title>Genome analyses suggest the presence of polyploidy and recent human-driven expansions in eight global populations of the honeybee pathogen Nosema ceranae.</title>
        <authorList>
            <person name="Pelin A."/>
            <person name="Selman M."/>
            <person name="Aris-Brosou S."/>
            <person name="Farinelli L."/>
            <person name="Corradi N."/>
        </authorList>
    </citation>
    <scope>NUCLEOTIDE SEQUENCE [LARGE SCALE GENOMIC DNA]</scope>
    <source>
        <strain evidence="1 2">PA08 1199</strain>
    </source>
</reference>
<protein>
    <submittedName>
        <fullName evidence="1">Transposable element tcb1 transposase</fullName>
    </submittedName>
</protein>
<dbReference type="InterPro" id="IPR036397">
    <property type="entry name" value="RNaseH_sf"/>
</dbReference>
<dbReference type="VEuPathDB" id="MicrosporidiaDB:NCER_102174"/>
<sequence length="115" mass="13176">MIKDVYEEKNTRYYKKNLPPPIVKHEDGSIIVWACFSADGVGNIHKIGGIINLRECARILDTNLACSAKKLKLKNYIFQQDNGSKHTSKHVSKYLIDRNINTMIWPAQSPDLNYL</sequence>
<dbReference type="GeneID" id="36320614"/>
<comment type="caution">
    <text evidence="1">The sequence shown here is derived from an EMBL/GenBank/DDBJ whole genome shotgun (WGS) entry which is preliminary data.</text>
</comment>
<dbReference type="VEuPathDB" id="MicrosporidiaDB:AAJ76_4430001032"/>
<dbReference type="GO" id="GO:0003676">
    <property type="term" value="F:nucleic acid binding"/>
    <property type="evidence" value="ECO:0007669"/>
    <property type="project" value="InterPro"/>
</dbReference>
<dbReference type="OrthoDB" id="2193888at2759"/>
<organism evidence="1 2">
    <name type="scientific">Vairimorpha ceranae</name>
    <dbReference type="NCBI Taxonomy" id="40302"/>
    <lineage>
        <taxon>Eukaryota</taxon>
        <taxon>Fungi</taxon>
        <taxon>Fungi incertae sedis</taxon>
        <taxon>Microsporidia</taxon>
        <taxon>Nosematidae</taxon>
        <taxon>Vairimorpha</taxon>
    </lineage>
</organism>
<accession>A0A0F9YL54</accession>
<gene>
    <name evidence="1" type="ORF">AAJ76_4430001032</name>
</gene>
<dbReference type="Gene3D" id="3.30.420.10">
    <property type="entry name" value="Ribonuclease H-like superfamily/Ribonuclease H"/>
    <property type="match status" value="1"/>
</dbReference>
<name>A0A0F9YL54_9MICR</name>